<comment type="caution">
    <text evidence="5">The sequence shown here is derived from an EMBL/GenBank/DDBJ whole genome shotgun (WGS) entry which is preliminary data.</text>
</comment>
<evidence type="ECO:0000259" key="4">
    <source>
        <dbReference type="PROSITE" id="PS50893"/>
    </source>
</evidence>
<protein>
    <submittedName>
        <fullName evidence="5">ATP-binding cassette domain-containing protein</fullName>
    </submittedName>
</protein>
<dbReference type="SUPFAM" id="SSF52540">
    <property type="entry name" value="P-loop containing nucleoside triphosphate hydrolases"/>
    <property type="match status" value="1"/>
</dbReference>
<dbReference type="PANTHER" id="PTHR42939">
    <property type="entry name" value="ABC TRANSPORTER ATP-BINDING PROTEIN ALBC-RELATED"/>
    <property type="match status" value="1"/>
</dbReference>
<dbReference type="GeneID" id="303194230"/>
<evidence type="ECO:0000256" key="3">
    <source>
        <dbReference type="ARBA" id="ARBA00022840"/>
    </source>
</evidence>
<keyword evidence="1" id="KW-0813">Transport</keyword>
<gene>
    <name evidence="5" type="ORF">HZR21_01750</name>
</gene>
<dbReference type="Pfam" id="PF00005">
    <property type="entry name" value="ABC_tran"/>
    <property type="match status" value="1"/>
</dbReference>
<feature type="domain" description="ABC transporter" evidence="4">
    <location>
        <begin position="4"/>
        <end position="201"/>
    </location>
</feature>
<evidence type="ECO:0000313" key="5">
    <source>
        <dbReference type="EMBL" id="MBA0015877.1"/>
    </source>
</evidence>
<dbReference type="RefSeq" id="WP_180745899.1">
    <property type="nucleotide sequence ID" value="NZ_CBCRWQ010000001.1"/>
</dbReference>
<dbReference type="Proteomes" id="UP000530186">
    <property type="component" value="Unassembled WGS sequence"/>
</dbReference>
<dbReference type="EMBL" id="JACBNY010000002">
    <property type="protein sequence ID" value="MBA0015877.1"/>
    <property type="molecule type" value="Genomic_DNA"/>
</dbReference>
<dbReference type="InterPro" id="IPR003439">
    <property type="entry name" value="ABC_transporter-like_ATP-bd"/>
</dbReference>
<dbReference type="InterPro" id="IPR003593">
    <property type="entry name" value="AAA+_ATPase"/>
</dbReference>
<organism evidence="5 6">
    <name type="scientific">Pseudolactococcus laudensis</name>
    <dbReference type="NCBI Taxonomy" id="1494461"/>
    <lineage>
        <taxon>Bacteria</taxon>
        <taxon>Bacillati</taxon>
        <taxon>Bacillota</taxon>
        <taxon>Bacilli</taxon>
        <taxon>Lactobacillales</taxon>
        <taxon>Streptococcaceae</taxon>
        <taxon>Pseudolactococcus</taxon>
    </lineage>
</organism>
<dbReference type="PANTHER" id="PTHR42939:SF1">
    <property type="entry name" value="ABC TRANSPORTER ATP-BINDING PROTEIN ALBC-RELATED"/>
    <property type="match status" value="1"/>
</dbReference>
<evidence type="ECO:0000256" key="2">
    <source>
        <dbReference type="ARBA" id="ARBA00022741"/>
    </source>
</evidence>
<proteinExistence type="predicted"/>
<keyword evidence="2" id="KW-0547">Nucleotide-binding</keyword>
<evidence type="ECO:0000313" key="6">
    <source>
        <dbReference type="Proteomes" id="UP000530186"/>
    </source>
</evidence>
<dbReference type="GO" id="GO:0016887">
    <property type="term" value="F:ATP hydrolysis activity"/>
    <property type="evidence" value="ECO:0007669"/>
    <property type="project" value="InterPro"/>
</dbReference>
<reference evidence="5 6" key="1">
    <citation type="submission" date="2020-07" db="EMBL/GenBank/DDBJ databases">
        <authorList>
            <person name="Hilgarth M."/>
            <person name="Werum V."/>
            <person name="Vogel R.F."/>
        </authorList>
    </citation>
    <scope>NUCLEOTIDE SEQUENCE [LARGE SCALE GENOMIC DNA]</scope>
    <source>
        <strain evidence="5 6">DSM 28961</strain>
    </source>
</reference>
<evidence type="ECO:0000256" key="1">
    <source>
        <dbReference type="ARBA" id="ARBA00022448"/>
    </source>
</evidence>
<accession>A0A7V8MZF5</accession>
<dbReference type="PROSITE" id="PS50893">
    <property type="entry name" value="ABC_TRANSPORTER_2"/>
    <property type="match status" value="1"/>
</dbReference>
<keyword evidence="6" id="KW-1185">Reference proteome</keyword>
<keyword evidence="3 5" id="KW-0067">ATP-binding</keyword>
<dbReference type="GO" id="GO:0005524">
    <property type="term" value="F:ATP binding"/>
    <property type="evidence" value="ECO:0007669"/>
    <property type="project" value="UniProtKB-KW"/>
</dbReference>
<dbReference type="SMART" id="SM00382">
    <property type="entry name" value="AAA"/>
    <property type="match status" value="1"/>
</dbReference>
<name>A0A7V8MZF5_9LACT</name>
<dbReference type="InterPro" id="IPR051782">
    <property type="entry name" value="ABC_Transporter_VariousFunc"/>
</dbReference>
<dbReference type="AlphaFoldDB" id="A0A7V8MZF5"/>
<dbReference type="Gene3D" id="3.40.50.300">
    <property type="entry name" value="P-loop containing nucleotide triphosphate hydrolases"/>
    <property type="match status" value="1"/>
</dbReference>
<sequence>MTRLRVEKLTTDIFENLSFDISGPGLYGLIGRNGIGKSTLFSLLNGEVKLSKGNFSVGKVCYVPSLDIFDKYLAANDYLKLLSPKEQTEFHKNLEIMGGADFLTQKIGKYSLGMKELFTFVYVLSIRSDVLILDELLDGLDEQRRFTAYALLRQCRKEKLILLTSHNLSEVFDATDRVYILEKTSLKVIGDLATAQAQISL</sequence>
<dbReference type="InterPro" id="IPR027417">
    <property type="entry name" value="P-loop_NTPase"/>
</dbReference>